<keyword evidence="2" id="KW-0812">Transmembrane</keyword>
<evidence type="ECO:0000256" key="2">
    <source>
        <dbReference type="SAM" id="Phobius"/>
    </source>
</evidence>
<feature type="region of interest" description="Disordered" evidence="1">
    <location>
        <begin position="173"/>
        <end position="211"/>
    </location>
</feature>
<keyword evidence="2" id="KW-0472">Membrane</keyword>
<dbReference type="EMBL" id="ML978715">
    <property type="protein sequence ID" value="KAF2089150.1"/>
    <property type="molecule type" value="Genomic_DNA"/>
</dbReference>
<feature type="compositionally biased region" description="Basic residues" evidence="1">
    <location>
        <begin position="176"/>
        <end position="188"/>
    </location>
</feature>
<dbReference type="OrthoDB" id="4918558at2759"/>
<evidence type="ECO:0000256" key="1">
    <source>
        <dbReference type="SAM" id="MobiDB-lite"/>
    </source>
</evidence>
<name>A0A6A5YDW6_9PEZI</name>
<reference evidence="3" key="1">
    <citation type="journal article" date="2020" name="Stud. Mycol.">
        <title>101 Dothideomycetes genomes: a test case for predicting lifestyles and emergence of pathogens.</title>
        <authorList>
            <person name="Haridas S."/>
            <person name="Albert R."/>
            <person name="Binder M."/>
            <person name="Bloem J."/>
            <person name="Labutti K."/>
            <person name="Salamov A."/>
            <person name="Andreopoulos B."/>
            <person name="Baker S."/>
            <person name="Barry K."/>
            <person name="Bills G."/>
            <person name="Bluhm B."/>
            <person name="Cannon C."/>
            <person name="Castanera R."/>
            <person name="Culley D."/>
            <person name="Daum C."/>
            <person name="Ezra D."/>
            <person name="Gonzalez J."/>
            <person name="Henrissat B."/>
            <person name="Kuo A."/>
            <person name="Liang C."/>
            <person name="Lipzen A."/>
            <person name="Lutzoni F."/>
            <person name="Magnuson J."/>
            <person name="Mondo S."/>
            <person name="Nolan M."/>
            <person name="Ohm R."/>
            <person name="Pangilinan J."/>
            <person name="Park H.-J."/>
            <person name="Ramirez L."/>
            <person name="Alfaro M."/>
            <person name="Sun H."/>
            <person name="Tritt A."/>
            <person name="Yoshinaga Y."/>
            <person name="Zwiers L.-H."/>
            <person name="Turgeon B."/>
            <person name="Goodwin S."/>
            <person name="Spatafora J."/>
            <person name="Crous P."/>
            <person name="Grigoriev I."/>
        </authorList>
    </citation>
    <scope>NUCLEOTIDE SEQUENCE</scope>
    <source>
        <strain evidence="3">CBS 121410</strain>
    </source>
</reference>
<feature type="transmembrane region" description="Helical" evidence="2">
    <location>
        <begin position="43"/>
        <end position="65"/>
    </location>
</feature>
<sequence>MALSGLLFICWRLLEIVTLIPTLGMLAYFVHGYVSQNQLTPDYILVLFITSVLAAAWAIATLIAYARARHSALFVATVDLAFVGCFIAGVYLLRGISDADCSNFSADGFWDNLGVFGAYGEQAGVSFSFHVNKTCAMLKACFAFGIMNCIFFFITFLLALLVHRHHRDDRVTVKRTTTHTSRHSHRSRSRDYGYSSPRRSHRSSSRRQYYV</sequence>
<gene>
    <name evidence="3" type="ORF">K490DRAFT_38119</name>
</gene>
<proteinExistence type="predicted"/>
<feature type="transmembrane region" description="Helical" evidence="2">
    <location>
        <begin position="72"/>
        <end position="93"/>
    </location>
</feature>
<keyword evidence="2" id="KW-1133">Transmembrane helix</keyword>
<evidence type="ECO:0000313" key="4">
    <source>
        <dbReference type="Proteomes" id="UP000799776"/>
    </source>
</evidence>
<evidence type="ECO:0000313" key="3">
    <source>
        <dbReference type="EMBL" id="KAF2089150.1"/>
    </source>
</evidence>
<dbReference type="AlphaFoldDB" id="A0A6A5YDW6"/>
<keyword evidence="4" id="KW-1185">Reference proteome</keyword>
<accession>A0A6A5YDW6</accession>
<dbReference type="Proteomes" id="UP000799776">
    <property type="component" value="Unassembled WGS sequence"/>
</dbReference>
<feature type="transmembrane region" description="Helical" evidence="2">
    <location>
        <begin position="136"/>
        <end position="162"/>
    </location>
</feature>
<organism evidence="3 4">
    <name type="scientific">Saccharata proteae CBS 121410</name>
    <dbReference type="NCBI Taxonomy" id="1314787"/>
    <lineage>
        <taxon>Eukaryota</taxon>
        <taxon>Fungi</taxon>
        <taxon>Dikarya</taxon>
        <taxon>Ascomycota</taxon>
        <taxon>Pezizomycotina</taxon>
        <taxon>Dothideomycetes</taxon>
        <taxon>Dothideomycetes incertae sedis</taxon>
        <taxon>Botryosphaeriales</taxon>
        <taxon>Saccharataceae</taxon>
        <taxon>Saccharata</taxon>
    </lineage>
</organism>
<feature type="transmembrane region" description="Helical" evidence="2">
    <location>
        <begin position="12"/>
        <end position="31"/>
    </location>
</feature>
<evidence type="ECO:0008006" key="5">
    <source>
        <dbReference type="Google" id="ProtNLM"/>
    </source>
</evidence>
<protein>
    <recommendedName>
        <fullName evidence="5">MARVEL domain-containing protein</fullName>
    </recommendedName>
</protein>